<feature type="region of interest" description="Disordered" evidence="18">
    <location>
        <begin position="1"/>
        <end position="57"/>
    </location>
</feature>
<feature type="region of interest" description="Disordered" evidence="18">
    <location>
        <begin position="125"/>
        <end position="147"/>
    </location>
</feature>
<dbReference type="AlphaFoldDB" id="A0A7G2ETV3"/>
<reference evidence="21 22" key="1">
    <citation type="submission" date="2020-09" db="EMBL/GenBank/DDBJ databases">
        <authorList>
            <person name="Ashkenazy H."/>
        </authorList>
    </citation>
    <scope>NUCLEOTIDE SEQUENCE [LARGE SCALE GENOMIC DNA]</scope>
    <source>
        <strain evidence="22">cv. Cdm-0</strain>
    </source>
</reference>
<evidence type="ECO:0000256" key="16">
    <source>
        <dbReference type="ARBA" id="ARBA00093543"/>
    </source>
</evidence>
<dbReference type="GO" id="GO:0005634">
    <property type="term" value="C:nucleus"/>
    <property type="evidence" value="ECO:0007669"/>
    <property type="project" value="UniProtKB-SubCell"/>
</dbReference>
<dbReference type="PANTHER" id="PTHR13453">
    <property type="entry name" value="KAT8 REGULATORY NSL COMPLEX SUBUNIT 2"/>
    <property type="match status" value="1"/>
</dbReference>
<comment type="caution">
    <text evidence="17">Lacks conserved residue(s) required for the propagation of feature annotation.</text>
</comment>
<dbReference type="InterPro" id="IPR006702">
    <property type="entry name" value="CASP_dom"/>
</dbReference>
<comment type="subunit">
    <text evidence="16">Component of the NSL complex at least composed of KAT8/MOF, KANSL1, KANSL2, KANSL3, MCRS1, PHF20, OGT1/OGT, WDR5 and HCFC1.</text>
</comment>
<evidence type="ECO:0000256" key="15">
    <source>
        <dbReference type="ARBA" id="ARBA00093359"/>
    </source>
</evidence>
<evidence type="ECO:0000256" key="3">
    <source>
        <dbReference type="ARBA" id="ARBA00004651"/>
    </source>
</evidence>
<accession>A0A7G2ETV3</accession>
<feature type="compositionally biased region" description="Basic and acidic residues" evidence="18">
    <location>
        <begin position="134"/>
        <end position="145"/>
    </location>
</feature>
<dbReference type="Pfam" id="PF04535">
    <property type="entry name" value="CASP_dom"/>
    <property type="match status" value="1"/>
</dbReference>
<evidence type="ECO:0000256" key="1">
    <source>
        <dbReference type="ARBA" id="ARBA00004123"/>
    </source>
</evidence>
<keyword evidence="13 17" id="KW-0472">Membrane</keyword>
<evidence type="ECO:0000256" key="14">
    <source>
        <dbReference type="ARBA" id="ARBA00023242"/>
    </source>
</evidence>
<dbReference type="GO" id="GO:0005739">
    <property type="term" value="C:mitochondrion"/>
    <property type="evidence" value="ECO:0007669"/>
    <property type="project" value="UniProtKB-SubCell"/>
</dbReference>
<evidence type="ECO:0000256" key="4">
    <source>
        <dbReference type="ARBA" id="ARBA00007651"/>
    </source>
</evidence>
<dbReference type="InterPro" id="IPR026316">
    <property type="entry name" value="NSL2"/>
</dbReference>
<feature type="transmembrane region" description="Helical" evidence="17">
    <location>
        <begin position="355"/>
        <end position="385"/>
    </location>
</feature>
<evidence type="ECO:0000256" key="11">
    <source>
        <dbReference type="ARBA" id="ARBA00022989"/>
    </source>
</evidence>
<comment type="function">
    <text evidence="15">Non-catalytic component of the NSL histone acetyltransferase complex, a multiprotein complex that mediates histone H4 acetylation at 'Lys-5'- and 'Lys-8' (H4K5ac and H4K8ac) at transcription start sites and promotes transcription initiation. Required for NSL complex stability and for transcription of intraciliary transport genes in both ciliated and non-ciliated cells by regulating histone H4 acetylation at 'Lys-5'- and 'Lys-12' (H4K5ac and H4K12ac). This is necessary for cilium assembly in ciliated cells and for organization of the microtubule cytoskeleton in non-ciliated cells. Required within the NSL complex to maintain nuclear architecture stability by promoting KAT8-mediated acetylation of lamin LMNA.</text>
</comment>
<evidence type="ECO:0000313" key="22">
    <source>
        <dbReference type="Proteomes" id="UP000516314"/>
    </source>
</evidence>
<evidence type="ECO:0000259" key="20">
    <source>
        <dbReference type="Pfam" id="PF13891"/>
    </source>
</evidence>
<sequence>MASAAKNTEQNPFSLKPPRPPSSSNAASSTAVASTSVEPQIRNPKPSTNVLPSTSNSPITMLQEDEILASSSHLTRPELLRRRADNLKQLAKCYRNHYWALMEDLKAQHRDYWCKYGVSQFKDEQNQSNKRRRLDPEGSGDKGNDGDQYANSNSGFCMYGCKAKAMALTKYCQLHILKDSKQKLYTGCTNVINRSPAGPLLCGKPTLASTVPVLCNVHYQKAQKNVAKALKDAGHNVSSTSKPPPKLHVIVAAFVHHIQAQRKNPHKEEKLESLLIEMKKLLGGPGTVCGLLLRIGQCASAAASIGVMVSAKEFSVHTAFCYLIASMGLQLLWSFGLACLDVYALRGKKDLQNPILVSLFVVGDWVTAMLSLAAACSSAGVVVLYEKDIKYCNTQSQYPCLRYEVAVALSFVTWIQIAVSSHVTFWILASV</sequence>
<evidence type="ECO:0000256" key="8">
    <source>
        <dbReference type="ARBA" id="ARBA00022692"/>
    </source>
</evidence>
<dbReference type="GO" id="GO:0005886">
    <property type="term" value="C:plasma membrane"/>
    <property type="evidence" value="ECO:0007669"/>
    <property type="project" value="UniProtKB-SubCell"/>
</dbReference>
<evidence type="ECO:0000256" key="13">
    <source>
        <dbReference type="ARBA" id="ARBA00023136"/>
    </source>
</evidence>
<evidence type="ECO:0000256" key="7">
    <source>
        <dbReference type="ARBA" id="ARBA00022553"/>
    </source>
</evidence>
<keyword evidence="14" id="KW-0539">Nucleus</keyword>
<comment type="subcellular location">
    <subcellularLocation>
        <location evidence="3 17">Cell membrane</location>
        <topology evidence="3 17">Multi-pass membrane protein</topology>
    </subcellularLocation>
    <subcellularLocation>
        <location evidence="2">Mitochondrion</location>
    </subcellularLocation>
    <subcellularLocation>
        <location evidence="1">Nucleus</location>
    </subcellularLocation>
</comment>
<keyword evidence="12" id="KW-0496">Mitochondrion</keyword>
<feature type="transmembrane region" description="Helical" evidence="17">
    <location>
        <begin position="405"/>
        <end position="429"/>
    </location>
</feature>
<dbReference type="EMBL" id="LR881468">
    <property type="protein sequence ID" value="CAD5325742.1"/>
    <property type="molecule type" value="Genomic_DNA"/>
</dbReference>
<gene>
    <name evidence="21" type="ORF">AT9943_LOCUS13557</name>
</gene>
<keyword evidence="6" id="KW-1017">Isopeptide bond</keyword>
<evidence type="ECO:0000256" key="6">
    <source>
        <dbReference type="ARBA" id="ARBA00022499"/>
    </source>
</evidence>
<feature type="compositionally biased region" description="Polar residues" evidence="18">
    <location>
        <begin position="45"/>
        <end position="57"/>
    </location>
</feature>
<dbReference type="GO" id="GO:0000123">
    <property type="term" value="C:histone acetyltransferase complex"/>
    <property type="evidence" value="ECO:0007669"/>
    <property type="project" value="InterPro"/>
</dbReference>
<comment type="similarity">
    <text evidence="4 17">Belongs to the Casparian strip membrane proteins (CASP) family.</text>
</comment>
<dbReference type="GO" id="GO:0006325">
    <property type="term" value="P:chromatin organization"/>
    <property type="evidence" value="ECO:0007669"/>
    <property type="project" value="UniProtKB-KW"/>
</dbReference>
<evidence type="ECO:0000256" key="2">
    <source>
        <dbReference type="ARBA" id="ARBA00004173"/>
    </source>
</evidence>
<evidence type="ECO:0000256" key="18">
    <source>
        <dbReference type="SAM" id="MobiDB-lite"/>
    </source>
</evidence>
<evidence type="ECO:0000256" key="9">
    <source>
        <dbReference type="ARBA" id="ARBA00022843"/>
    </source>
</evidence>
<keyword evidence="9" id="KW-0832">Ubl conjugation</keyword>
<evidence type="ECO:0000256" key="12">
    <source>
        <dbReference type="ARBA" id="ARBA00023128"/>
    </source>
</evidence>
<feature type="domain" description="KANL2-like probable zinc-finger" evidence="20">
    <location>
        <begin position="158"/>
        <end position="218"/>
    </location>
</feature>
<proteinExistence type="inferred from homology"/>
<feature type="compositionally biased region" description="Low complexity" evidence="18">
    <location>
        <begin position="22"/>
        <end position="37"/>
    </location>
</feature>
<keyword evidence="5 17" id="KW-1003">Cell membrane</keyword>
<dbReference type="PANTHER" id="PTHR13453:SF1">
    <property type="entry name" value="KAT8 REGULATORY NSL COMPLEX SUBUNIT 2"/>
    <property type="match status" value="1"/>
</dbReference>
<protein>
    <recommendedName>
        <fullName evidence="17">CASP-like protein</fullName>
    </recommendedName>
</protein>
<keyword evidence="11 17" id="KW-1133">Transmembrane helix</keyword>
<feature type="domain" description="Casparian strip membrane protein" evidence="19">
    <location>
        <begin position="285"/>
        <end position="415"/>
    </location>
</feature>
<dbReference type="Proteomes" id="UP000516314">
    <property type="component" value="Chromosome 3"/>
</dbReference>
<feature type="compositionally biased region" description="Polar residues" evidence="18">
    <location>
        <begin position="1"/>
        <end position="13"/>
    </location>
</feature>
<comment type="subunit">
    <text evidence="17">Homodimer and heterodimers.</text>
</comment>
<evidence type="ECO:0000256" key="17">
    <source>
        <dbReference type="RuleBase" id="RU361233"/>
    </source>
</evidence>
<keyword evidence="7" id="KW-0597">Phosphoprotein</keyword>
<evidence type="ECO:0000313" key="21">
    <source>
        <dbReference type="EMBL" id="CAD5325742.1"/>
    </source>
</evidence>
<dbReference type="InterPro" id="IPR025927">
    <property type="entry name" value="Znf_KANL2-like"/>
</dbReference>
<dbReference type="Pfam" id="PF13891">
    <property type="entry name" value="zf-C3HC3H_KANSL2"/>
    <property type="match status" value="1"/>
</dbReference>
<feature type="transmembrane region" description="Helical" evidence="17">
    <location>
        <begin position="322"/>
        <end position="343"/>
    </location>
</feature>
<organism evidence="21 22">
    <name type="scientific">Arabidopsis thaliana</name>
    <name type="common">Mouse-ear cress</name>
    <dbReference type="NCBI Taxonomy" id="3702"/>
    <lineage>
        <taxon>Eukaryota</taxon>
        <taxon>Viridiplantae</taxon>
        <taxon>Streptophyta</taxon>
        <taxon>Embryophyta</taxon>
        <taxon>Tracheophyta</taxon>
        <taxon>Spermatophyta</taxon>
        <taxon>Magnoliopsida</taxon>
        <taxon>eudicotyledons</taxon>
        <taxon>Gunneridae</taxon>
        <taxon>Pentapetalae</taxon>
        <taxon>rosids</taxon>
        <taxon>malvids</taxon>
        <taxon>Brassicales</taxon>
        <taxon>Brassicaceae</taxon>
        <taxon>Camelineae</taxon>
        <taxon>Arabidopsis</taxon>
    </lineage>
</organism>
<evidence type="ECO:0000256" key="5">
    <source>
        <dbReference type="ARBA" id="ARBA00022475"/>
    </source>
</evidence>
<evidence type="ECO:0000259" key="19">
    <source>
        <dbReference type="Pfam" id="PF04535"/>
    </source>
</evidence>
<name>A0A7G2ETV3_ARATH</name>
<evidence type="ECO:0000256" key="10">
    <source>
        <dbReference type="ARBA" id="ARBA00022853"/>
    </source>
</evidence>
<keyword evidence="8 17" id="KW-0812">Transmembrane</keyword>
<keyword evidence="10" id="KW-0156">Chromatin regulator</keyword>